<dbReference type="Pfam" id="PF00035">
    <property type="entry name" value="dsrm"/>
    <property type="match status" value="1"/>
</dbReference>
<dbReference type="CDD" id="cd00048">
    <property type="entry name" value="DSRM_SF"/>
    <property type="match status" value="1"/>
</dbReference>
<sequence length="312" mass="35492">MNFGSAPEFHFRLLGDFDRSSHKSDNTLLNEISTKINSRPEERFENTGSLEQTSWSCTLRWSNLGPFKGVGRNKKEAKAEACRLAMDAIEERRRYYLDLVQSGIKQVSQTDSRMPPFSSKVPDTILQYLNETKALERVSKRDATEKQPGNAGGVAEVSFESDLSAFVVEKPSYIFMIDLDNSTHLLNCLIQDCKKYRLRGVLLEGYAGRVYENPNIPVIMKIIKTQSSVKNAADFLMAYRAGIRACEYKDKTEKPTIVIISKDFGLEAIVVMLKKELFAAYYCCSSGEIRKLFENWQPQSSEEEQALEQTRD</sequence>
<evidence type="ECO:0000259" key="1">
    <source>
        <dbReference type="Pfam" id="PF00035"/>
    </source>
</evidence>
<dbReference type="GeneID" id="17089773"/>
<dbReference type="Proteomes" id="UP000030680">
    <property type="component" value="Unassembled WGS sequence"/>
</dbReference>
<dbReference type="Gramene" id="EME31093">
    <property type="protein sequence ID" value="EME31093"/>
    <property type="gene ID" value="Gasu_15960"/>
</dbReference>
<dbReference type="InterPro" id="IPR014720">
    <property type="entry name" value="dsRBD_dom"/>
</dbReference>
<dbReference type="OrthoDB" id="112668at2759"/>
<dbReference type="EMBL" id="KB454494">
    <property type="protein sequence ID" value="EME31093.1"/>
    <property type="molecule type" value="Genomic_DNA"/>
</dbReference>
<name>M2Y545_GALSU</name>
<dbReference type="KEGG" id="gsl:Gasu_15960"/>
<dbReference type="RefSeq" id="XP_005707613.1">
    <property type="nucleotide sequence ID" value="XM_005707556.1"/>
</dbReference>
<gene>
    <name evidence="2" type="ORF">Gasu_15960</name>
</gene>
<evidence type="ECO:0000313" key="2">
    <source>
        <dbReference type="EMBL" id="EME31093.1"/>
    </source>
</evidence>
<feature type="domain" description="DRBM" evidence="1">
    <location>
        <begin position="27"/>
        <end position="86"/>
    </location>
</feature>
<proteinExistence type="predicted"/>
<dbReference type="Gene3D" id="3.30.160.20">
    <property type="match status" value="1"/>
</dbReference>
<protein>
    <recommendedName>
        <fullName evidence="1">DRBM domain-containing protein</fullName>
    </recommendedName>
</protein>
<organism evidence="2 3">
    <name type="scientific">Galdieria sulphuraria</name>
    <name type="common">Red alga</name>
    <dbReference type="NCBI Taxonomy" id="130081"/>
    <lineage>
        <taxon>Eukaryota</taxon>
        <taxon>Rhodophyta</taxon>
        <taxon>Bangiophyceae</taxon>
        <taxon>Galdieriales</taxon>
        <taxon>Galdieriaceae</taxon>
        <taxon>Galdieria</taxon>
    </lineage>
</organism>
<reference evidence="3" key="1">
    <citation type="journal article" date="2013" name="Science">
        <title>Gene transfer from bacteria and archaea facilitated evolution of an extremophilic eukaryote.</title>
        <authorList>
            <person name="Schonknecht G."/>
            <person name="Chen W.H."/>
            <person name="Ternes C.M."/>
            <person name="Barbier G.G."/>
            <person name="Shrestha R.P."/>
            <person name="Stanke M."/>
            <person name="Brautigam A."/>
            <person name="Baker B.J."/>
            <person name="Banfield J.F."/>
            <person name="Garavito R.M."/>
            <person name="Carr K."/>
            <person name="Wilkerson C."/>
            <person name="Rensing S.A."/>
            <person name="Gagneul D."/>
            <person name="Dickenson N.E."/>
            <person name="Oesterhelt C."/>
            <person name="Lercher M.J."/>
            <person name="Weber A.P."/>
        </authorList>
    </citation>
    <scope>NUCLEOTIDE SEQUENCE [LARGE SCALE GENOMIC DNA]</scope>
    <source>
        <strain evidence="3">074W</strain>
    </source>
</reference>
<dbReference type="AlphaFoldDB" id="M2Y545"/>
<keyword evidence="3" id="KW-1185">Reference proteome</keyword>
<evidence type="ECO:0000313" key="3">
    <source>
        <dbReference type="Proteomes" id="UP000030680"/>
    </source>
</evidence>
<dbReference type="SUPFAM" id="SSF54768">
    <property type="entry name" value="dsRNA-binding domain-like"/>
    <property type="match status" value="1"/>
</dbReference>
<accession>M2Y545</accession>